<keyword evidence="9 12" id="KW-0239">DNA-directed DNA polymerase</keyword>
<feature type="compositionally biased region" description="Polar residues" evidence="13">
    <location>
        <begin position="521"/>
        <end position="532"/>
    </location>
</feature>
<dbReference type="PANTHER" id="PTHR11669:SF0">
    <property type="entry name" value="PROTEIN STICHEL-LIKE 2"/>
    <property type="match status" value="1"/>
</dbReference>
<feature type="domain" description="AAA+ ATPase" evidence="14">
    <location>
        <begin position="37"/>
        <end position="181"/>
    </location>
</feature>
<dbReference type="PANTHER" id="PTHR11669">
    <property type="entry name" value="REPLICATION FACTOR C / DNA POLYMERASE III GAMMA-TAU SUBUNIT"/>
    <property type="match status" value="1"/>
</dbReference>
<dbReference type="EC" id="2.7.7.7" evidence="12"/>
<evidence type="ECO:0000256" key="1">
    <source>
        <dbReference type="ARBA" id="ARBA00006360"/>
    </source>
</evidence>
<dbReference type="InterPro" id="IPR022754">
    <property type="entry name" value="DNA_pol_III_gamma-3"/>
</dbReference>
<dbReference type="NCBIfam" id="TIGR02397">
    <property type="entry name" value="dnaX_nterm"/>
    <property type="match status" value="1"/>
</dbReference>
<dbReference type="InterPro" id="IPR012763">
    <property type="entry name" value="DNA_pol_III_sug/sutau_N"/>
</dbReference>
<accession>A0A3N6QH19</accession>
<keyword evidence="4 12" id="KW-0235">DNA replication</keyword>
<dbReference type="Gene3D" id="3.40.50.300">
    <property type="entry name" value="P-loop containing nucleotide triphosphate hydrolases"/>
    <property type="match status" value="1"/>
</dbReference>
<evidence type="ECO:0000256" key="8">
    <source>
        <dbReference type="ARBA" id="ARBA00022840"/>
    </source>
</evidence>
<comment type="caution">
    <text evidence="15">The sequence shown here is derived from an EMBL/GenBank/DDBJ whole genome shotgun (WGS) entry which is preliminary data.</text>
</comment>
<evidence type="ECO:0000256" key="13">
    <source>
        <dbReference type="SAM" id="MobiDB-lite"/>
    </source>
</evidence>
<dbReference type="GO" id="GO:0005524">
    <property type="term" value="F:ATP binding"/>
    <property type="evidence" value="ECO:0007669"/>
    <property type="project" value="UniProtKB-KW"/>
</dbReference>
<dbReference type="Proteomes" id="UP000269154">
    <property type="component" value="Unassembled WGS sequence"/>
</dbReference>
<dbReference type="AlphaFoldDB" id="A0A3N6QH19"/>
<dbReference type="InterPro" id="IPR045085">
    <property type="entry name" value="HLD_clamp_pol_III_gamma_tau"/>
</dbReference>
<feature type="compositionally biased region" description="Acidic residues" evidence="13">
    <location>
        <begin position="550"/>
        <end position="561"/>
    </location>
</feature>
<dbReference type="FunFam" id="1.10.8.60:FF:000013">
    <property type="entry name" value="DNA polymerase III subunit gamma/tau"/>
    <property type="match status" value="1"/>
</dbReference>
<dbReference type="GO" id="GO:0009360">
    <property type="term" value="C:DNA polymerase III complex"/>
    <property type="evidence" value="ECO:0007669"/>
    <property type="project" value="InterPro"/>
</dbReference>
<sequence length="676" mass="75338">MAYKPLHHKYRPQTFADLVGQEAIAQTLTNAIHTERIAPAYLFTGPRGTGKTSSARIFAKSLNCLSHDHPTPSPCGTCDVCIGITKGSTLDVIEIDAASNTGVDNIRELIERSQFAPVQCRYKVYVVDEVHMLSVSAFNALLKTLEEPPNRVVFILATTDPQRVLPTIISRCQRFDFRRIPLEAMVGHLQKIATEEKIEITTEAVQMIAQIAQGGLRDAESLLDQLSLLAGEITVERVWDLVGAVPERDLMLLLEAIASDNSTEVLECTRQIMDRGREPIIVLQNLAGFYRDLLIAKTAPTNGNLVALTKSTWEQLCQVSQTWDISTILAGQKHLQTSEVQIKNTTQPRLWLEVTLLGLLPAALASSRVIVEQLPQRQTSQNISVQSTSKSSSQPQAKPPIYSPPKQKISEVKEIPTASKNEENLVPSEAVNVNPKEVDLQEIWQRVLAEVKLSTQQLLLQPQPQVILLGFNNQVARIGVSSDKWQKMVMSKVANIEAGFEKVFKTAVKVKVEVTNTKGKNQSVSENIYPNNSRRERNITNHEKHQETSNSDDEVIEDEPETIQKSNTIKSDRENRSMPDISLFQPQLDNVAKQEKSPEKERQTVAVATRRIADFFQGEIVDIELIKSADKTDLSAASESSQLSVNSQIFESEDSNIGIDEPEKNEDLELDDDIIF</sequence>
<dbReference type="Pfam" id="PF22608">
    <property type="entry name" value="DNAX_ATPase_lid"/>
    <property type="match status" value="1"/>
</dbReference>
<dbReference type="Gene3D" id="1.20.272.10">
    <property type="match status" value="1"/>
</dbReference>
<dbReference type="NCBIfam" id="NF011510">
    <property type="entry name" value="PRK14948.1"/>
    <property type="match status" value="1"/>
</dbReference>
<dbReference type="GO" id="GO:0046872">
    <property type="term" value="F:metal ion binding"/>
    <property type="evidence" value="ECO:0007669"/>
    <property type="project" value="UniProtKB-KW"/>
</dbReference>
<evidence type="ECO:0000313" key="16">
    <source>
        <dbReference type="Proteomes" id="UP000269154"/>
    </source>
</evidence>
<dbReference type="NCBIfam" id="TIGR01128">
    <property type="entry name" value="holA"/>
    <property type="match status" value="1"/>
</dbReference>
<organism evidence="15 16">
    <name type="scientific">Okeania hirsuta</name>
    <dbReference type="NCBI Taxonomy" id="1458930"/>
    <lineage>
        <taxon>Bacteria</taxon>
        <taxon>Bacillati</taxon>
        <taxon>Cyanobacteriota</taxon>
        <taxon>Cyanophyceae</taxon>
        <taxon>Oscillatoriophycideae</taxon>
        <taxon>Oscillatoriales</taxon>
        <taxon>Microcoleaceae</taxon>
        <taxon>Okeania</taxon>
    </lineage>
</organism>
<evidence type="ECO:0000256" key="6">
    <source>
        <dbReference type="ARBA" id="ARBA00022741"/>
    </source>
</evidence>
<dbReference type="RefSeq" id="WP_124146341.1">
    <property type="nucleotide sequence ID" value="NZ_CAWOKI010000150.1"/>
</dbReference>
<keyword evidence="7" id="KW-0862">Zinc</keyword>
<evidence type="ECO:0000256" key="4">
    <source>
        <dbReference type="ARBA" id="ARBA00022705"/>
    </source>
</evidence>
<evidence type="ECO:0000256" key="3">
    <source>
        <dbReference type="ARBA" id="ARBA00022695"/>
    </source>
</evidence>
<reference evidence="15 16" key="1">
    <citation type="journal article" date="2018" name="ACS Chem. Biol.">
        <title>Ketoreductase domain dysfunction expands chemodiversity: malyngamide biosynthesis in the cyanobacterium Okeania hirsuta.</title>
        <authorList>
            <person name="Moss N.A."/>
            <person name="Leao T."/>
            <person name="Rankin M."/>
            <person name="McCullough T.M."/>
            <person name="Qu P."/>
            <person name="Korobeynikov A."/>
            <person name="Smith J.L."/>
            <person name="Gerwick L."/>
            <person name="Gerwick W.H."/>
        </authorList>
    </citation>
    <scope>NUCLEOTIDE SEQUENCE [LARGE SCALE GENOMIC DNA]</scope>
    <source>
        <strain evidence="15 16">PAB10Feb10-1</strain>
    </source>
</reference>
<dbReference type="InterPro" id="IPR008921">
    <property type="entry name" value="DNA_pol3_clamp-load_cplx_C"/>
</dbReference>
<name>A0A3N6QH19_9CYAN</name>
<dbReference type="NCBIfam" id="NF004046">
    <property type="entry name" value="PRK05563.1"/>
    <property type="match status" value="1"/>
</dbReference>
<dbReference type="OrthoDB" id="9810148at2"/>
<gene>
    <name evidence="12" type="primary">dnaX</name>
    <name evidence="15" type="ORF">D5R40_01495</name>
</gene>
<evidence type="ECO:0000256" key="11">
    <source>
        <dbReference type="ARBA" id="ARBA00049244"/>
    </source>
</evidence>
<feature type="compositionally biased region" description="Low complexity" evidence="13">
    <location>
        <begin position="381"/>
        <end position="396"/>
    </location>
</feature>
<dbReference type="Gene3D" id="1.10.8.60">
    <property type="match status" value="1"/>
</dbReference>
<feature type="region of interest" description="Disordered" evidence="13">
    <location>
        <begin position="653"/>
        <end position="676"/>
    </location>
</feature>
<feature type="region of interest" description="Disordered" evidence="13">
    <location>
        <begin position="381"/>
        <end position="408"/>
    </location>
</feature>
<comment type="similarity">
    <text evidence="1 12">Belongs to the DnaX/STICHEL family.</text>
</comment>
<comment type="catalytic activity">
    <reaction evidence="11 12">
        <text>DNA(n) + a 2'-deoxyribonucleoside 5'-triphosphate = DNA(n+1) + diphosphate</text>
        <dbReference type="Rhea" id="RHEA:22508"/>
        <dbReference type="Rhea" id="RHEA-COMP:17339"/>
        <dbReference type="Rhea" id="RHEA-COMP:17340"/>
        <dbReference type="ChEBI" id="CHEBI:33019"/>
        <dbReference type="ChEBI" id="CHEBI:61560"/>
        <dbReference type="ChEBI" id="CHEBI:173112"/>
        <dbReference type="EC" id="2.7.7.7"/>
    </reaction>
</comment>
<keyword evidence="3 12" id="KW-0548">Nucleotidyltransferase</keyword>
<dbReference type="InterPro" id="IPR005790">
    <property type="entry name" value="DNA_polIII_delta"/>
</dbReference>
<keyword evidence="5" id="KW-0479">Metal-binding</keyword>
<dbReference type="InterPro" id="IPR027417">
    <property type="entry name" value="P-loop_NTPase"/>
</dbReference>
<dbReference type="GO" id="GO:0003677">
    <property type="term" value="F:DNA binding"/>
    <property type="evidence" value="ECO:0007669"/>
    <property type="project" value="InterPro"/>
</dbReference>
<protein>
    <recommendedName>
        <fullName evidence="12">DNA polymerase III subunit gamma/tau</fullName>
        <ecNumber evidence="12">2.7.7.7</ecNumber>
    </recommendedName>
</protein>
<evidence type="ECO:0000256" key="2">
    <source>
        <dbReference type="ARBA" id="ARBA00022679"/>
    </source>
</evidence>
<dbReference type="GO" id="GO:0003887">
    <property type="term" value="F:DNA-directed DNA polymerase activity"/>
    <property type="evidence" value="ECO:0007669"/>
    <property type="project" value="UniProtKB-KW"/>
</dbReference>
<evidence type="ECO:0000259" key="14">
    <source>
        <dbReference type="SMART" id="SM00382"/>
    </source>
</evidence>
<dbReference type="SMART" id="SM00382">
    <property type="entry name" value="AAA"/>
    <property type="match status" value="1"/>
</dbReference>
<dbReference type="SUPFAM" id="SSF52540">
    <property type="entry name" value="P-loop containing nucleoside triphosphate hydrolases"/>
    <property type="match status" value="1"/>
</dbReference>
<proteinExistence type="inferred from homology"/>
<dbReference type="InterPro" id="IPR050238">
    <property type="entry name" value="DNA_Rep/Repair_Clamp_Loader"/>
</dbReference>
<evidence type="ECO:0000256" key="7">
    <source>
        <dbReference type="ARBA" id="ARBA00022833"/>
    </source>
</evidence>
<feature type="compositionally biased region" description="Basic and acidic residues" evidence="13">
    <location>
        <begin position="533"/>
        <end position="547"/>
    </location>
</feature>
<keyword evidence="10" id="KW-0175">Coiled coil</keyword>
<dbReference type="CDD" id="cd00009">
    <property type="entry name" value="AAA"/>
    <property type="match status" value="1"/>
</dbReference>
<dbReference type="Pfam" id="PF12169">
    <property type="entry name" value="DNA_pol3_gamma3"/>
    <property type="match status" value="1"/>
</dbReference>
<dbReference type="InterPro" id="IPR054506">
    <property type="entry name" value="DnaA_N-like_STI"/>
</dbReference>
<keyword evidence="2 12" id="KW-0808">Transferase</keyword>
<dbReference type="FunFam" id="3.40.50.300:FF:000014">
    <property type="entry name" value="DNA polymerase III subunit gamma/tau"/>
    <property type="match status" value="1"/>
</dbReference>
<evidence type="ECO:0000256" key="12">
    <source>
        <dbReference type="RuleBase" id="RU364063"/>
    </source>
</evidence>
<dbReference type="EMBL" id="RCBY01000004">
    <property type="protein sequence ID" value="RQH56542.1"/>
    <property type="molecule type" value="Genomic_DNA"/>
</dbReference>
<evidence type="ECO:0000256" key="10">
    <source>
        <dbReference type="ARBA" id="ARBA00023054"/>
    </source>
</evidence>
<dbReference type="GO" id="GO:0006261">
    <property type="term" value="P:DNA-templated DNA replication"/>
    <property type="evidence" value="ECO:0007669"/>
    <property type="project" value="TreeGrafter"/>
</dbReference>
<dbReference type="InterPro" id="IPR003593">
    <property type="entry name" value="AAA+_ATPase"/>
</dbReference>
<dbReference type="CDD" id="cd18137">
    <property type="entry name" value="HLD_clamp_pol_III_gamma_tau"/>
    <property type="match status" value="1"/>
</dbReference>
<evidence type="ECO:0000256" key="5">
    <source>
        <dbReference type="ARBA" id="ARBA00022723"/>
    </source>
</evidence>
<dbReference type="Pfam" id="PF13177">
    <property type="entry name" value="DNA_pol3_delta2"/>
    <property type="match status" value="1"/>
</dbReference>
<dbReference type="SUPFAM" id="SSF48019">
    <property type="entry name" value="post-AAA+ oligomerization domain-like"/>
    <property type="match status" value="1"/>
</dbReference>
<keyword evidence="6 12" id="KW-0547">Nucleotide-binding</keyword>
<dbReference type="Pfam" id="PF23007">
    <property type="entry name" value="DnaA_N-like_STI"/>
    <property type="match status" value="1"/>
</dbReference>
<keyword evidence="8 12" id="KW-0067">ATP-binding</keyword>
<evidence type="ECO:0000256" key="9">
    <source>
        <dbReference type="ARBA" id="ARBA00022932"/>
    </source>
</evidence>
<keyword evidence="16" id="KW-1185">Reference proteome</keyword>
<evidence type="ECO:0000313" key="15">
    <source>
        <dbReference type="EMBL" id="RQH56542.1"/>
    </source>
</evidence>
<feature type="region of interest" description="Disordered" evidence="13">
    <location>
        <begin position="521"/>
        <end position="579"/>
    </location>
</feature>
<comment type="subunit">
    <text evidence="12">DNA polymerase III contains a core (composed of alpha, epsilon and theta chains) that associates with a tau subunit. This core dimerizes to form the POLIII' complex. PolIII' associates with the gamma complex (composed of gamma, delta, delta', psi and chi chains) and with the beta chain to form the complete DNA polymerase III complex.</text>
</comment>
<comment type="function">
    <text evidence="12">DNA polymerase III is a complex, multichain enzyme responsible for most of the replicative synthesis in bacteria. This DNA polymerase also exhibits 3' to 5' exonuclease activity.</text>
</comment>